<reference evidence="2" key="1">
    <citation type="submission" date="2018-06" db="EMBL/GenBank/DDBJ databases">
        <authorList>
            <person name="Zhirakovskaya E."/>
        </authorList>
    </citation>
    <scope>NUCLEOTIDE SEQUENCE</scope>
</reference>
<gene>
    <name evidence="2" type="ORF">MNBD_DELTA03-1058</name>
</gene>
<dbReference type="InterPro" id="IPR013096">
    <property type="entry name" value="Cupin_2"/>
</dbReference>
<sequence length="104" mass="12002">MKAKNIFSKIPADLKTEFIETICSSQKIRIERIVSRGHKSAPDFWYDQKDNEWVIVLKGEAEIEFESGGKLHLATGAYLNIPAHKRHRVSWTGEGKTVWLTVRY</sequence>
<dbReference type="EMBL" id="UOEX01000390">
    <property type="protein sequence ID" value="VAW41621.1"/>
    <property type="molecule type" value="Genomic_DNA"/>
</dbReference>
<dbReference type="InterPro" id="IPR011051">
    <property type="entry name" value="RmlC_Cupin_sf"/>
</dbReference>
<dbReference type="InterPro" id="IPR014710">
    <property type="entry name" value="RmlC-like_jellyroll"/>
</dbReference>
<dbReference type="Gene3D" id="2.60.120.10">
    <property type="entry name" value="Jelly Rolls"/>
    <property type="match status" value="1"/>
</dbReference>
<name>A0A3B0VFC8_9ZZZZ</name>
<feature type="domain" description="Cupin type-2" evidence="1">
    <location>
        <begin position="38"/>
        <end position="102"/>
    </location>
</feature>
<accession>A0A3B0VFC8</accession>
<organism evidence="2">
    <name type="scientific">hydrothermal vent metagenome</name>
    <dbReference type="NCBI Taxonomy" id="652676"/>
    <lineage>
        <taxon>unclassified sequences</taxon>
        <taxon>metagenomes</taxon>
        <taxon>ecological metagenomes</taxon>
    </lineage>
</organism>
<dbReference type="CDD" id="cd06981">
    <property type="entry name" value="cupin_reut_a1446"/>
    <property type="match status" value="1"/>
</dbReference>
<dbReference type="AlphaFoldDB" id="A0A3B0VFC8"/>
<evidence type="ECO:0000259" key="1">
    <source>
        <dbReference type="Pfam" id="PF07883"/>
    </source>
</evidence>
<dbReference type="Pfam" id="PF07883">
    <property type="entry name" value="Cupin_2"/>
    <property type="match status" value="1"/>
</dbReference>
<protein>
    <recommendedName>
        <fullName evidence="1">Cupin type-2 domain-containing protein</fullName>
    </recommendedName>
</protein>
<evidence type="ECO:0000313" key="2">
    <source>
        <dbReference type="EMBL" id="VAW41621.1"/>
    </source>
</evidence>
<dbReference type="SUPFAM" id="SSF51182">
    <property type="entry name" value="RmlC-like cupins"/>
    <property type="match status" value="1"/>
</dbReference>
<proteinExistence type="predicted"/>